<gene>
    <name evidence="4" type="ORF">SO802_028886</name>
</gene>
<evidence type="ECO:0000313" key="4">
    <source>
        <dbReference type="EMBL" id="KAK9988647.1"/>
    </source>
</evidence>
<dbReference type="InterPro" id="IPR040256">
    <property type="entry name" value="At4g02000-like"/>
</dbReference>
<evidence type="ECO:0000313" key="5">
    <source>
        <dbReference type="Proteomes" id="UP001459277"/>
    </source>
</evidence>
<dbReference type="Proteomes" id="UP001459277">
    <property type="component" value="Unassembled WGS sequence"/>
</dbReference>
<accession>A0AAW2BS17</accession>
<protein>
    <recommendedName>
        <fullName evidence="6">DUF4283 domain-containing protein</fullName>
    </recommendedName>
</protein>
<organism evidence="4 5">
    <name type="scientific">Lithocarpus litseifolius</name>
    <dbReference type="NCBI Taxonomy" id="425828"/>
    <lineage>
        <taxon>Eukaryota</taxon>
        <taxon>Viridiplantae</taxon>
        <taxon>Streptophyta</taxon>
        <taxon>Embryophyta</taxon>
        <taxon>Tracheophyta</taxon>
        <taxon>Spermatophyta</taxon>
        <taxon>Magnoliopsida</taxon>
        <taxon>eudicotyledons</taxon>
        <taxon>Gunneridae</taxon>
        <taxon>Pentapetalae</taxon>
        <taxon>rosids</taxon>
        <taxon>fabids</taxon>
        <taxon>Fagales</taxon>
        <taxon>Fagaceae</taxon>
        <taxon>Lithocarpus</taxon>
    </lineage>
</organism>
<evidence type="ECO:0000259" key="3">
    <source>
        <dbReference type="Pfam" id="PF14392"/>
    </source>
</evidence>
<name>A0AAW2BS17_9ROSI</name>
<feature type="domain" description="DUF4283" evidence="2">
    <location>
        <begin position="39"/>
        <end position="118"/>
    </location>
</feature>
<feature type="region of interest" description="Disordered" evidence="1">
    <location>
        <begin position="249"/>
        <end position="272"/>
    </location>
</feature>
<dbReference type="SUPFAM" id="SSF56219">
    <property type="entry name" value="DNase I-like"/>
    <property type="match status" value="1"/>
</dbReference>
<keyword evidence="5" id="KW-1185">Reference proteome</keyword>
<dbReference type="PANTHER" id="PTHR31286:SF178">
    <property type="entry name" value="DUF4283 DOMAIN-CONTAINING PROTEIN"/>
    <property type="match status" value="1"/>
</dbReference>
<dbReference type="InterPro" id="IPR025836">
    <property type="entry name" value="Zn_knuckle_CX2CX4HX4C"/>
</dbReference>
<feature type="domain" description="Zinc knuckle CX2CX4HX4C" evidence="3">
    <location>
        <begin position="184"/>
        <end position="228"/>
    </location>
</feature>
<feature type="compositionally biased region" description="Basic and acidic residues" evidence="1">
    <location>
        <begin position="258"/>
        <end position="272"/>
    </location>
</feature>
<evidence type="ECO:0008006" key="6">
    <source>
        <dbReference type="Google" id="ProtNLM"/>
    </source>
</evidence>
<dbReference type="InterPro" id="IPR025558">
    <property type="entry name" value="DUF4283"/>
</dbReference>
<proteinExistence type="predicted"/>
<reference evidence="4 5" key="1">
    <citation type="submission" date="2024-01" db="EMBL/GenBank/DDBJ databases">
        <title>A telomere-to-telomere, gap-free genome of sweet tea (Lithocarpus litseifolius).</title>
        <authorList>
            <person name="Zhou J."/>
        </authorList>
    </citation>
    <scope>NUCLEOTIDE SEQUENCE [LARGE SCALE GENOMIC DNA]</scope>
    <source>
        <strain evidence="4">Zhou-2022a</strain>
        <tissue evidence="4">Leaf</tissue>
    </source>
</reference>
<dbReference type="PANTHER" id="PTHR31286">
    <property type="entry name" value="GLYCINE-RICH CELL WALL STRUCTURAL PROTEIN 1.8-LIKE"/>
    <property type="match status" value="1"/>
</dbReference>
<dbReference type="InterPro" id="IPR036691">
    <property type="entry name" value="Endo/exonu/phosph_ase_sf"/>
</dbReference>
<dbReference type="Pfam" id="PF14392">
    <property type="entry name" value="zf-CCHC_4"/>
    <property type="match status" value="1"/>
</dbReference>
<dbReference type="EMBL" id="JAZDWU010000010">
    <property type="protein sequence ID" value="KAK9988647.1"/>
    <property type="molecule type" value="Genomic_DNA"/>
</dbReference>
<comment type="caution">
    <text evidence="4">The sequence shown here is derived from an EMBL/GenBank/DDBJ whole genome shotgun (WGS) entry which is preliminary data.</text>
</comment>
<sequence length="711" mass="80698">MVLLVRMADDVINGLVNMKLTTEEVEVIPISEEGRREEIESCTQSLIGKFLTSKPFNKRAALSTLMRVWGLEDSVVVSEVGSNLFQFKFQTEFDMERILKEGLWVFDNQVLLLRRWEVGMTTKNVRFDSLPIWIQTWDAPFDMVCSQVAEEVGQRLRRVVEVERRRGHIVQNLFMRVKVAIPLEKPLRRGGYLIDSGGHRVWINFRYERLPMHCHVCGMLGHDLKHCASYFACTKTGEVVCQYGEWLKSSGGRPRSPPKREPELKWAATEEKSGENSVDAEVGVVAAAVEQEKQTVTLTHDTGKGELLVQSYSVNAGPVSGLDDVGAEKGDMWLDMEIEDSVLATNISLVSNLNKDDVARSKSLEKGIGLVKETEQVEGQALVGLPEIKNKLTWKSLRKFVKVQAPNACFLMETRLDEDGFNDLYRNLPFKNKLFVKKPNVGGGLALLWKQDIQLDLINYSEHHILVKVKEDDGFEWFLTGFYGWPESDQKSKSWVLLSHLAMFAKGPRCCIGDFNAILYASEKQSACPPRPGDANTRLRLDRAVANIEWKSRFLDCLVTHLGTHALDHLPLLMQTKMNKVLRGRGARSFKFEENWLMLGECEKIVEEAWVYATSSGQCINFEKFFIFFSSNTDVDQKERTKAALGIRGVDQFESYLGLPTLIGKSKNQAFSYIKDRVWKKIQGWKGQLLCKEVLIKAVAQSIPTYTMGVF</sequence>
<dbReference type="Pfam" id="PF14111">
    <property type="entry name" value="DUF4283"/>
    <property type="match status" value="1"/>
</dbReference>
<dbReference type="AlphaFoldDB" id="A0AAW2BS17"/>
<dbReference type="Gene3D" id="3.60.10.10">
    <property type="entry name" value="Endonuclease/exonuclease/phosphatase"/>
    <property type="match status" value="1"/>
</dbReference>
<evidence type="ECO:0000259" key="2">
    <source>
        <dbReference type="Pfam" id="PF14111"/>
    </source>
</evidence>
<evidence type="ECO:0000256" key="1">
    <source>
        <dbReference type="SAM" id="MobiDB-lite"/>
    </source>
</evidence>